<dbReference type="PANTHER" id="PTHR46663:SF2">
    <property type="entry name" value="GGDEF DOMAIN-CONTAINING PROTEIN"/>
    <property type="match status" value="1"/>
</dbReference>
<dbReference type="RefSeq" id="WP_076589246.1">
    <property type="nucleotide sequence ID" value="NZ_JABEYA020000015.1"/>
</dbReference>
<protein>
    <submittedName>
        <fullName evidence="8">Diguanylate cyclase</fullName>
        <ecNumber evidence="8">2.7.7.65</ecNumber>
    </submittedName>
</protein>
<evidence type="ECO:0000256" key="5">
    <source>
        <dbReference type="SAM" id="Phobius"/>
    </source>
</evidence>
<proteinExistence type="predicted"/>
<feature type="domain" description="CHASE" evidence="6">
    <location>
        <begin position="109"/>
        <end position="246"/>
    </location>
</feature>
<dbReference type="PROSITE" id="PS50887">
    <property type="entry name" value="GGDEF"/>
    <property type="match status" value="1"/>
</dbReference>
<dbReference type="EC" id="2.7.7.65" evidence="8"/>
<evidence type="ECO:0000313" key="8">
    <source>
        <dbReference type="EMBL" id="MDN3612469.1"/>
    </source>
</evidence>
<gene>
    <name evidence="8" type="ORF">QWZ16_22985</name>
</gene>
<feature type="domain" description="GGDEF" evidence="7">
    <location>
        <begin position="323"/>
        <end position="449"/>
    </location>
</feature>
<dbReference type="InterPro" id="IPR000160">
    <property type="entry name" value="GGDEF_dom"/>
</dbReference>
<sequence>MKYRLERHWPLSVLAFIMLICAIGLIESIDRSQKNFLRDSLSARAKEELSIVRSELENAIVSDILAVHGLSALVASKPNLEFVGWDLLASSVMRKANHITAISLAPDDVIRYVYPLEGNETTLGLDYRTAPEQWATVKKSREIQELFIAGPISLAQGGHALIARVPIFTDPLYNRHYWGVCSVMISLESLFLEAGVDAYARQYHLSIRGLDSSGRNGPIFYGTQSTFDHAFSKETVKFPYGTWRIAAATKIDFLDQSDWFRVHAVRLLGYPMVISLVVAFGTIFGLYKSASQQALHDTLTALPNRRYFMSTLQHYFEYVEQGEHFAILNVDLDKFKSINDTYGHAAGDRVLEAVAERIQCVLTGSDFVARIGGDEFLIMLLDVTNQQELAVWSDKLKHAICHKPIAYDKHFINIEVSVGYALYDDQYSSINEMLKVADAHMYQQKSRLL</sequence>
<keyword evidence="2 5" id="KW-0812">Transmembrane</keyword>
<dbReference type="Pfam" id="PF03924">
    <property type="entry name" value="CHASE"/>
    <property type="match status" value="1"/>
</dbReference>
<evidence type="ECO:0000259" key="6">
    <source>
        <dbReference type="PROSITE" id="PS50839"/>
    </source>
</evidence>
<keyword evidence="9" id="KW-1185">Reference proteome</keyword>
<dbReference type="Gene3D" id="3.30.450.350">
    <property type="entry name" value="CHASE domain"/>
    <property type="match status" value="1"/>
</dbReference>
<keyword evidence="8" id="KW-0808">Transferase</keyword>
<dbReference type="InterPro" id="IPR042240">
    <property type="entry name" value="CHASE_sf"/>
</dbReference>
<name>A0ABT8C1H8_9VIBR</name>
<dbReference type="CDD" id="cd01949">
    <property type="entry name" value="GGDEF"/>
    <property type="match status" value="1"/>
</dbReference>
<dbReference type="InterPro" id="IPR006189">
    <property type="entry name" value="CHASE_dom"/>
</dbReference>
<dbReference type="Gene3D" id="3.30.70.270">
    <property type="match status" value="1"/>
</dbReference>
<accession>A0ABT8C1H8</accession>
<dbReference type="PROSITE" id="PS50839">
    <property type="entry name" value="CHASE"/>
    <property type="match status" value="1"/>
</dbReference>
<evidence type="ECO:0000256" key="2">
    <source>
        <dbReference type="ARBA" id="ARBA00022692"/>
    </source>
</evidence>
<dbReference type="SUPFAM" id="SSF55073">
    <property type="entry name" value="Nucleotide cyclase"/>
    <property type="match status" value="1"/>
</dbReference>
<dbReference type="InterPro" id="IPR043128">
    <property type="entry name" value="Rev_trsase/Diguanyl_cyclase"/>
</dbReference>
<evidence type="ECO:0000256" key="3">
    <source>
        <dbReference type="ARBA" id="ARBA00022989"/>
    </source>
</evidence>
<organism evidence="8 9">
    <name type="scientific">Vibrio ostreicida</name>
    <dbReference type="NCBI Taxonomy" id="526588"/>
    <lineage>
        <taxon>Bacteria</taxon>
        <taxon>Pseudomonadati</taxon>
        <taxon>Pseudomonadota</taxon>
        <taxon>Gammaproteobacteria</taxon>
        <taxon>Vibrionales</taxon>
        <taxon>Vibrionaceae</taxon>
        <taxon>Vibrio</taxon>
    </lineage>
</organism>
<evidence type="ECO:0000256" key="4">
    <source>
        <dbReference type="ARBA" id="ARBA00023136"/>
    </source>
</evidence>
<evidence type="ECO:0000313" key="9">
    <source>
        <dbReference type="Proteomes" id="UP001238540"/>
    </source>
</evidence>
<dbReference type="NCBIfam" id="TIGR00254">
    <property type="entry name" value="GGDEF"/>
    <property type="match status" value="1"/>
</dbReference>
<dbReference type="Proteomes" id="UP001238540">
    <property type="component" value="Unassembled WGS sequence"/>
</dbReference>
<dbReference type="SMART" id="SM00267">
    <property type="entry name" value="GGDEF"/>
    <property type="match status" value="1"/>
</dbReference>
<dbReference type="Pfam" id="PF00990">
    <property type="entry name" value="GGDEF"/>
    <property type="match status" value="1"/>
</dbReference>
<evidence type="ECO:0000256" key="1">
    <source>
        <dbReference type="ARBA" id="ARBA00004370"/>
    </source>
</evidence>
<dbReference type="SMART" id="SM01079">
    <property type="entry name" value="CHASE"/>
    <property type="match status" value="1"/>
</dbReference>
<reference evidence="9" key="1">
    <citation type="journal article" date="2019" name="Int. J. Syst. Evol. Microbiol.">
        <title>The Global Catalogue of Microorganisms (GCM) 10K type strain sequencing project: providing services to taxonomists for standard genome sequencing and annotation.</title>
        <authorList>
            <consortium name="The Broad Institute Genomics Platform"/>
            <consortium name="The Broad Institute Genome Sequencing Center for Infectious Disease"/>
            <person name="Wu L."/>
            <person name="Ma J."/>
        </authorList>
    </citation>
    <scope>NUCLEOTIDE SEQUENCE [LARGE SCALE GENOMIC DNA]</scope>
    <source>
        <strain evidence="9">CECT 7398</strain>
    </source>
</reference>
<feature type="transmembrane region" description="Helical" evidence="5">
    <location>
        <begin position="267"/>
        <end position="287"/>
    </location>
</feature>
<dbReference type="GO" id="GO:0052621">
    <property type="term" value="F:diguanylate cyclase activity"/>
    <property type="evidence" value="ECO:0007669"/>
    <property type="project" value="UniProtKB-EC"/>
</dbReference>
<dbReference type="InterPro" id="IPR029787">
    <property type="entry name" value="Nucleotide_cyclase"/>
</dbReference>
<dbReference type="PANTHER" id="PTHR46663">
    <property type="entry name" value="DIGUANYLATE CYCLASE DGCT-RELATED"/>
    <property type="match status" value="1"/>
</dbReference>
<comment type="subcellular location">
    <subcellularLocation>
        <location evidence="1">Membrane</location>
    </subcellularLocation>
</comment>
<keyword evidence="8" id="KW-0548">Nucleotidyltransferase</keyword>
<keyword evidence="4 5" id="KW-0472">Membrane</keyword>
<keyword evidence="3 5" id="KW-1133">Transmembrane helix</keyword>
<dbReference type="EMBL" id="JAUFQC010000027">
    <property type="protein sequence ID" value="MDN3612469.1"/>
    <property type="molecule type" value="Genomic_DNA"/>
</dbReference>
<evidence type="ECO:0000259" key="7">
    <source>
        <dbReference type="PROSITE" id="PS50887"/>
    </source>
</evidence>
<dbReference type="InterPro" id="IPR052163">
    <property type="entry name" value="DGC-Regulatory_Protein"/>
</dbReference>
<comment type="caution">
    <text evidence="8">The sequence shown here is derived from an EMBL/GenBank/DDBJ whole genome shotgun (WGS) entry which is preliminary data.</text>
</comment>